<evidence type="ECO:0000256" key="9">
    <source>
        <dbReference type="ARBA" id="ARBA00022701"/>
    </source>
</evidence>
<keyword evidence="17" id="KW-0175">Coiled coil</keyword>
<evidence type="ECO:0000256" key="1">
    <source>
        <dbReference type="ARBA" id="ARBA00004123"/>
    </source>
</evidence>
<evidence type="ECO:0000313" key="18">
    <source>
        <dbReference type="EMBL" id="EGW33898.1"/>
    </source>
</evidence>
<dbReference type="STRING" id="619300.G3AJJ5"/>
<dbReference type="eggNOG" id="ENOG502S890">
    <property type="taxonomic scope" value="Eukaryota"/>
</dbReference>
<dbReference type="GeneID" id="18872846"/>
<keyword evidence="13" id="KW-0539">Nucleus</keyword>
<evidence type="ECO:0000256" key="16">
    <source>
        <dbReference type="ARBA" id="ARBA00030569"/>
    </source>
</evidence>
<dbReference type="OrthoDB" id="5516652at2759"/>
<dbReference type="PANTHER" id="PTHR28222:SF1">
    <property type="entry name" value="DASH COMPLEX SUBUNIT DAD4"/>
    <property type="match status" value="1"/>
</dbReference>
<keyword evidence="14" id="KW-0131">Cell cycle</keyword>
<gene>
    <name evidence="18" type="ORF">SPAPADRAFT_59275</name>
</gene>
<keyword evidence="9" id="KW-0493">Microtubule</keyword>
<dbReference type="GO" id="GO:0051301">
    <property type="term" value="P:cell division"/>
    <property type="evidence" value="ECO:0007669"/>
    <property type="project" value="UniProtKB-KW"/>
</dbReference>
<dbReference type="EMBL" id="GL996500">
    <property type="protein sequence ID" value="EGW33898.1"/>
    <property type="molecule type" value="Genomic_DNA"/>
</dbReference>
<evidence type="ECO:0000256" key="5">
    <source>
        <dbReference type="ARBA" id="ARBA00020259"/>
    </source>
</evidence>
<protein>
    <recommendedName>
        <fullName evidence="5">DASH complex subunit DAD4</fullName>
    </recommendedName>
    <alternativeName>
        <fullName evidence="16">Outer kinetochore protein DAD4</fullName>
    </alternativeName>
</protein>
<feature type="coiled-coil region" evidence="17">
    <location>
        <begin position="20"/>
        <end position="47"/>
    </location>
</feature>
<accession>G3AJJ5</accession>
<keyword evidence="11" id="KW-0995">Kinetochore</keyword>
<dbReference type="AlphaFoldDB" id="G3AJJ5"/>
<dbReference type="GO" id="GO:0072686">
    <property type="term" value="C:mitotic spindle"/>
    <property type="evidence" value="ECO:0007669"/>
    <property type="project" value="InterPro"/>
</dbReference>
<dbReference type="InterPro" id="IPR013959">
    <property type="entry name" value="DASH_Dad4"/>
</dbReference>
<evidence type="ECO:0000256" key="10">
    <source>
        <dbReference type="ARBA" id="ARBA00022776"/>
    </source>
</evidence>
<evidence type="ECO:0000256" key="3">
    <source>
        <dbReference type="ARBA" id="ARBA00004629"/>
    </source>
</evidence>
<keyword evidence="8" id="KW-0132">Cell division</keyword>
<organism evidence="19">
    <name type="scientific">Spathaspora passalidarum (strain NRRL Y-27907 / 11-Y1)</name>
    <dbReference type="NCBI Taxonomy" id="619300"/>
    <lineage>
        <taxon>Eukaryota</taxon>
        <taxon>Fungi</taxon>
        <taxon>Dikarya</taxon>
        <taxon>Ascomycota</taxon>
        <taxon>Saccharomycotina</taxon>
        <taxon>Pichiomycetes</taxon>
        <taxon>Debaryomycetaceae</taxon>
        <taxon>Spathaspora</taxon>
    </lineage>
</organism>
<reference evidence="18 19" key="1">
    <citation type="journal article" date="2011" name="Proc. Natl. Acad. Sci. U.S.A.">
        <title>Comparative genomics of xylose-fermenting fungi for enhanced biofuel production.</title>
        <authorList>
            <person name="Wohlbach D.J."/>
            <person name="Kuo A."/>
            <person name="Sato T.K."/>
            <person name="Potts K.M."/>
            <person name="Salamov A.A."/>
            <person name="LaButti K.M."/>
            <person name="Sun H."/>
            <person name="Clum A."/>
            <person name="Pangilinan J.L."/>
            <person name="Lindquist E.A."/>
            <person name="Lucas S."/>
            <person name="Lapidus A."/>
            <person name="Jin M."/>
            <person name="Gunawan C."/>
            <person name="Balan V."/>
            <person name="Dale B.E."/>
            <person name="Jeffries T.W."/>
            <person name="Zinkel R."/>
            <person name="Barry K.W."/>
            <person name="Grigoriev I.V."/>
            <person name="Gasch A.P."/>
        </authorList>
    </citation>
    <scope>NUCLEOTIDE SEQUENCE [LARGE SCALE GENOMIC DNA]</scope>
    <source>
        <strain evidence="19">NRRL Y-27907 / 11-Y1</strain>
    </source>
</reference>
<evidence type="ECO:0000256" key="2">
    <source>
        <dbReference type="ARBA" id="ARBA00004186"/>
    </source>
</evidence>
<keyword evidence="10" id="KW-0498">Mitosis</keyword>
<dbReference type="GO" id="GO:0005874">
    <property type="term" value="C:microtubule"/>
    <property type="evidence" value="ECO:0007669"/>
    <property type="project" value="UniProtKB-KW"/>
</dbReference>
<dbReference type="GO" id="GO:0008608">
    <property type="term" value="P:attachment of spindle microtubules to kinetochore"/>
    <property type="evidence" value="ECO:0007669"/>
    <property type="project" value="InterPro"/>
</dbReference>
<evidence type="ECO:0000256" key="4">
    <source>
        <dbReference type="ARBA" id="ARBA00009754"/>
    </source>
</evidence>
<evidence type="ECO:0000256" key="6">
    <source>
        <dbReference type="ARBA" id="ARBA00022454"/>
    </source>
</evidence>
<evidence type="ECO:0000256" key="12">
    <source>
        <dbReference type="ARBA" id="ARBA00023212"/>
    </source>
</evidence>
<keyword evidence="7" id="KW-0963">Cytoplasm</keyword>
<evidence type="ECO:0000256" key="14">
    <source>
        <dbReference type="ARBA" id="ARBA00023306"/>
    </source>
</evidence>
<evidence type="ECO:0000256" key="8">
    <source>
        <dbReference type="ARBA" id="ARBA00022618"/>
    </source>
</evidence>
<keyword evidence="19" id="KW-1185">Reference proteome</keyword>
<keyword evidence="12" id="KW-0206">Cytoskeleton</keyword>
<dbReference type="HOGENOM" id="CLU_2591312_0_0_1"/>
<name>G3AJJ5_SPAPN</name>
<evidence type="ECO:0000256" key="17">
    <source>
        <dbReference type="SAM" id="Coils"/>
    </source>
</evidence>
<proteinExistence type="inferred from homology"/>
<comment type="similarity">
    <text evidence="4">Belongs to the DASH complex DAD4 family.</text>
</comment>
<dbReference type="Pfam" id="PF08650">
    <property type="entry name" value="DASH_Dad4"/>
    <property type="match status" value="1"/>
</dbReference>
<evidence type="ECO:0000256" key="7">
    <source>
        <dbReference type="ARBA" id="ARBA00022490"/>
    </source>
</evidence>
<dbReference type="KEGG" id="spaa:SPAPADRAFT_59275"/>
<dbReference type="Proteomes" id="UP000000709">
    <property type="component" value="Unassembled WGS sequence"/>
</dbReference>
<evidence type="ECO:0000256" key="13">
    <source>
        <dbReference type="ARBA" id="ARBA00023242"/>
    </source>
</evidence>
<dbReference type="RefSeq" id="XP_007373482.1">
    <property type="nucleotide sequence ID" value="XM_007373420.1"/>
</dbReference>
<dbReference type="InParanoid" id="G3AJJ5"/>
<keyword evidence="15" id="KW-0137">Centromere</keyword>
<evidence type="ECO:0000256" key="11">
    <source>
        <dbReference type="ARBA" id="ARBA00022838"/>
    </source>
</evidence>
<keyword evidence="6" id="KW-0158">Chromosome</keyword>
<dbReference type="GO" id="GO:0042729">
    <property type="term" value="C:DASH complex"/>
    <property type="evidence" value="ECO:0007669"/>
    <property type="project" value="InterPro"/>
</dbReference>
<evidence type="ECO:0000256" key="15">
    <source>
        <dbReference type="ARBA" id="ARBA00023328"/>
    </source>
</evidence>
<evidence type="ECO:0000313" key="19">
    <source>
        <dbReference type="Proteomes" id="UP000000709"/>
    </source>
</evidence>
<dbReference type="PANTHER" id="PTHR28222">
    <property type="entry name" value="DASH COMPLEX SUBUNIT DAD4"/>
    <property type="match status" value="1"/>
</dbReference>
<sequence>MDDPFEKEQNLLRARIISRMETLNESMATMNKNLQEINRKNLEIENVTRMWSNYMRYSDQFSKVNETPSGQTRAREQEEQ</sequence>
<dbReference type="FunCoup" id="G3AJJ5">
    <property type="interactions" value="19"/>
</dbReference>
<comment type="subcellular location">
    <subcellularLocation>
        <location evidence="3">Chromosome</location>
        <location evidence="3">Centromere</location>
        <location evidence="3">Kinetochore</location>
    </subcellularLocation>
    <subcellularLocation>
        <location evidence="2">Cytoplasm</location>
        <location evidence="2">Cytoskeleton</location>
        <location evidence="2">Spindle</location>
    </subcellularLocation>
    <subcellularLocation>
        <location evidence="1">Nucleus</location>
    </subcellularLocation>
</comment>